<sequence length="167" mass="19255">MMDFRFFFASLFSAVLGFLSPITDFMMAAAMLFVVNFLFGLLAASVGHEGWQWKKAFTFFWHCFIFFGLITFIFMCGHFMHNREGAIQCVSVVCYAAIYMYGVNILRNLLLVVKKDTPLHKLLDYGYYVLTLKFCQKLPYWKEYVNSGTRNHGEIDATKPRGGQDNG</sequence>
<organism evidence="6">
    <name type="scientific">Siphoviridae sp. cttU829</name>
    <dbReference type="NCBI Taxonomy" id="2823605"/>
    <lineage>
        <taxon>Viruses</taxon>
        <taxon>Duplodnaviria</taxon>
        <taxon>Heunggongvirae</taxon>
        <taxon>Uroviricota</taxon>
        <taxon>Caudoviricetes</taxon>
    </lineage>
</organism>
<evidence type="ECO:0000256" key="5">
    <source>
        <dbReference type="SAM" id="Phobius"/>
    </source>
</evidence>
<comment type="subcellular location">
    <subcellularLocation>
        <location evidence="1">Host membrane</location>
        <topology evidence="1">Multi-pass membrane protein</topology>
    </subcellularLocation>
</comment>
<keyword evidence="3 5" id="KW-1133">Transmembrane helix</keyword>
<evidence type="ECO:0000256" key="3">
    <source>
        <dbReference type="ARBA" id="ARBA00022989"/>
    </source>
</evidence>
<keyword evidence="2 5" id="KW-0812">Transmembrane</keyword>
<protein>
    <submittedName>
        <fullName evidence="6">Holin</fullName>
    </submittedName>
</protein>
<evidence type="ECO:0000256" key="4">
    <source>
        <dbReference type="ARBA" id="ARBA00023136"/>
    </source>
</evidence>
<evidence type="ECO:0000256" key="1">
    <source>
        <dbReference type="ARBA" id="ARBA00004301"/>
    </source>
</evidence>
<accession>A0A8S5LCF0</accession>
<dbReference type="Pfam" id="PF05105">
    <property type="entry name" value="Phage_holin_4_1"/>
    <property type="match status" value="1"/>
</dbReference>
<name>A0A8S5LCF0_9CAUD</name>
<dbReference type="InterPro" id="IPR006480">
    <property type="entry name" value="Phage_holin_4_1"/>
</dbReference>
<dbReference type="GO" id="GO:0033644">
    <property type="term" value="C:host cell membrane"/>
    <property type="evidence" value="ECO:0007669"/>
    <property type="project" value="UniProtKB-SubCell"/>
</dbReference>
<proteinExistence type="predicted"/>
<dbReference type="EMBL" id="BK014681">
    <property type="protein sequence ID" value="DAD67607.1"/>
    <property type="molecule type" value="Genomic_DNA"/>
</dbReference>
<feature type="transmembrane region" description="Helical" evidence="5">
    <location>
        <begin position="27"/>
        <end position="47"/>
    </location>
</feature>
<evidence type="ECO:0000256" key="2">
    <source>
        <dbReference type="ARBA" id="ARBA00022692"/>
    </source>
</evidence>
<keyword evidence="4 5" id="KW-0472">Membrane</keyword>
<feature type="transmembrane region" description="Helical" evidence="5">
    <location>
        <begin position="86"/>
        <end position="106"/>
    </location>
</feature>
<feature type="transmembrane region" description="Helical" evidence="5">
    <location>
        <begin position="59"/>
        <end position="80"/>
    </location>
</feature>
<evidence type="ECO:0000313" key="6">
    <source>
        <dbReference type="EMBL" id="DAD67607.1"/>
    </source>
</evidence>
<reference evidence="6" key="1">
    <citation type="journal article" date="2021" name="Proc. Natl. Acad. Sci. U.S.A.">
        <title>A Catalog of Tens of Thousands of Viruses from Human Metagenomes Reveals Hidden Associations with Chronic Diseases.</title>
        <authorList>
            <person name="Tisza M.J."/>
            <person name="Buck C.B."/>
        </authorList>
    </citation>
    <scope>NUCLEOTIDE SEQUENCE</scope>
    <source>
        <strain evidence="6">CttU829</strain>
    </source>
</reference>